<evidence type="ECO:0000259" key="6">
    <source>
        <dbReference type="Pfam" id="PF16541"/>
    </source>
</evidence>
<dbReference type="PROSITE" id="PS51257">
    <property type="entry name" value="PROKAR_LIPOPROTEIN"/>
    <property type="match status" value="1"/>
</dbReference>
<dbReference type="EMBL" id="ML977315">
    <property type="protein sequence ID" value="KAF2119741.1"/>
    <property type="molecule type" value="Genomic_DNA"/>
</dbReference>
<dbReference type="OrthoDB" id="3539798at2759"/>
<gene>
    <name evidence="7" type="ORF">BDV96DRAFT_684266</name>
</gene>
<feature type="domain" description="AA1-like" evidence="6">
    <location>
        <begin position="52"/>
        <end position="171"/>
    </location>
</feature>
<dbReference type="Proteomes" id="UP000799770">
    <property type="component" value="Unassembled WGS sequence"/>
</dbReference>
<evidence type="ECO:0000313" key="8">
    <source>
        <dbReference type="Proteomes" id="UP000799770"/>
    </source>
</evidence>
<evidence type="ECO:0000256" key="3">
    <source>
        <dbReference type="ARBA" id="ARBA00022729"/>
    </source>
</evidence>
<dbReference type="Pfam" id="PF16541">
    <property type="entry name" value="AltA1"/>
    <property type="match status" value="1"/>
</dbReference>
<evidence type="ECO:0000256" key="5">
    <source>
        <dbReference type="SAM" id="SignalP"/>
    </source>
</evidence>
<keyword evidence="3 5" id="KW-0732">Signal</keyword>
<keyword evidence="2" id="KW-0964">Secreted</keyword>
<evidence type="ECO:0000256" key="1">
    <source>
        <dbReference type="ARBA" id="ARBA00004613"/>
    </source>
</evidence>
<keyword evidence="8" id="KW-1185">Reference proteome</keyword>
<comment type="subcellular location">
    <subcellularLocation>
        <location evidence="1">Secreted</location>
    </subcellularLocation>
</comment>
<reference evidence="7" key="1">
    <citation type="journal article" date="2020" name="Stud. Mycol.">
        <title>101 Dothideomycetes genomes: a test case for predicting lifestyles and emergence of pathogens.</title>
        <authorList>
            <person name="Haridas S."/>
            <person name="Albert R."/>
            <person name="Binder M."/>
            <person name="Bloem J."/>
            <person name="Labutti K."/>
            <person name="Salamov A."/>
            <person name="Andreopoulos B."/>
            <person name="Baker S."/>
            <person name="Barry K."/>
            <person name="Bills G."/>
            <person name="Bluhm B."/>
            <person name="Cannon C."/>
            <person name="Castanera R."/>
            <person name="Culley D."/>
            <person name="Daum C."/>
            <person name="Ezra D."/>
            <person name="Gonzalez J."/>
            <person name="Henrissat B."/>
            <person name="Kuo A."/>
            <person name="Liang C."/>
            <person name="Lipzen A."/>
            <person name="Lutzoni F."/>
            <person name="Magnuson J."/>
            <person name="Mondo S."/>
            <person name="Nolan M."/>
            <person name="Ohm R."/>
            <person name="Pangilinan J."/>
            <person name="Park H.-J."/>
            <person name="Ramirez L."/>
            <person name="Alfaro M."/>
            <person name="Sun H."/>
            <person name="Tritt A."/>
            <person name="Yoshinaga Y."/>
            <person name="Zwiers L.-H."/>
            <person name="Turgeon B."/>
            <person name="Goodwin S."/>
            <person name="Spatafora J."/>
            <person name="Crous P."/>
            <person name="Grigoriev I."/>
        </authorList>
    </citation>
    <scope>NUCLEOTIDE SEQUENCE</scope>
    <source>
        <strain evidence="7">CBS 627.86</strain>
    </source>
</reference>
<dbReference type="InterPro" id="IPR032382">
    <property type="entry name" value="AltA1"/>
</dbReference>
<keyword evidence="4" id="KW-1015">Disulfide bond</keyword>
<evidence type="ECO:0000256" key="2">
    <source>
        <dbReference type="ARBA" id="ARBA00022525"/>
    </source>
</evidence>
<protein>
    <recommendedName>
        <fullName evidence="6">AA1-like domain-containing protein</fullName>
    </recommendedName>
</protein>
<name>A0A6A5ZNE3_9PLEO</name>
<evidence type="ECO:0000256" key="4">
    <source>
        <dbReference type="ARBA" id="ARBA00023157"/>
    </source>
</evidence>
<proteinExistence type="predicted"/>
<accession>A0A6A5ZNE3</accession>
<dbReference type="GO" id="GO:0005576">
    <property type="term" value="C:extracellular region"/>
    <property type="evidence" value="ECO:0007669"/>
    <property type="project" value="UniProtKB-SubCell"/>
</dbReference>
<feature type="chain" id="PRO_5025398802" description="AA1-like domain-containing protein" evidence="5">
    <location>
        <begin position="17"/>
        <end position="180"/>
    </location>
</feature>
<organism evidence="7 8">
    <name type="scientific">Lophiotrema nucula</name>
    <dbReference type="NCBI Taxonomy" id="690887"/>
    <lineage>
        <taxon>Eukaryota</taxon>
        <taxon>Fungi</taxon>
        <taxon>Dikarya</taxon>
        <taxon>Ascomycota</taxon>
        <taxon>Pezizomycotina</taxon>
        <taxon>Dothideomycetes</taxon>
        <taxon>Pleosporomycetidae</taxon>
        <taxon>Pleosporales</taxon>
        <taxon>Lophiotremataceae</taxon>
        <taxon>Lophiotrema</taxon>
    </lineage>
</organism>
<dbReference type="AlphaFoldDB" id="A0A6A5ZNE3"/>
<evidence type="ECO:0000313" key="7">
    <source>
        <dbReference type="EMBL" id="KAF2119741.1"/>
    </source>
</evidence>
<sequence>MFSKLTILALPALAAAASCPAPPSPPSNPSCGSTHPKWTLDPINLSSYYTYTSPSASGPKLGSFSFTFATDQVDYEAQCSGSSVNPQGIFYGSQVFECVTPGGSGSKTTSFSFDSASSVVSVNTTFTCCDVCDVVYTTIGSVKIDLECETSTWRNPDWVAGELYSNTTTVCEPGAATVQL</sequence>
<feature type="signal peptide" evidence="5">
    <location>
        <begin position="1"/>
        <end position="16"/>
    </location>
</feature>